<evidence type="ECO:0000259" key="1">
    <source>
        <dbReference type="PROSITE" id="PS50878"/>
    </source>
</evidence>
<dbReference type="OrthoDB" id="6436534at2759"/>
<keyword evidence="3" id="KW-1185">Reference proteome</keyword>
<evidence type="ECO:0000313" key="3">
    <source>
        <dbReference type="Proteomes" id="UP000499080"/>
    </source>
</evidence>
<dbReference type="AlphaFoldDB" id="A0A4Y2CPA1"/>
<accession>A0A4Y2CPA1</accession>
<feature type="domain" description="Reverse transcriptase" evidence="1">
    <location>
        <begin position="93"/>
        <end position="304"/>
    </location>
</feature>
<feature type="non-terminal residue" evidence="2">
    <location>
        <position position="802"/>
    </location>
</feature>
<organism evidence="2 3">
    <name type="scientific">Araneus ventricosus</name>
    <name type="common">Orbweaver spider</name>
    <name type="synonym">Epeira ventricosa</name>
    <dbReference type="NCBI Taxonomy" id="182803"/>
    <lineage>
        <taxon>Eukaryota</taxon>
        <taxon>Metazoa</taxon>
        <taxon>Ecdysozoa</taxon>
        <taxon>Arthropoda</taxon>
        <taxon>Chelicerata</taxon>
        <taxon>Arachnida</taxon>
        <taxon>Araneae</taxon>
        <taxon>Araneomorphae</taxon>
        <taxon>Entelegynae</taxon>
        <taxon>Araneoidea</taxon>
        <taxon>Araneidae</taxon>
        <taxon>Araneus</taxon>
    </lineage>
</organism>
<gene>
    <name evidence="2" type="ORF">AVEN_7668_1</name>
</gene>
<protein>
    <recommendedName>
        <fullName evidence="1">Reverse transcriptase domain-containing protein</fullName>
    </recommendedName>
</protein>
<comment type="caution">
    <text evidence="2">The sequence shown here is derived from an EMBL/GenBank/DDBJ whole genome shotgun (WGS) entry which is preliminary data.</text>
</comment>
<proteinExistence type="predicted"/>
<dbReference type="CDD" id="cd01650">
    <property type="entry name" value="RT_nLTR_like"/>
    <property type="match status" value="1"/>
</dbReference>
<sequence>MITGNDGARCNLETETLFDYFSGAWGPTTSDASFYVETQETRTGVLDREFSVAEVIKKLRNAENSAAGPDRLTYHHWRTVDPSGKTLAKIFNLCLLFRRIPPSWKETKTILIPKKNVDLALPANWRPIALSNTIYKLFTKCITGRLTSWCERYHAISTNQKGFMPHDGVLEHNFTLQERFNDARDNKRDFCAAWLYVSNAFGSLPHCAIQNALQAARVGDALCSLVADMYSDNSTQHTVLAFADDLALLANSPQELQANLDRIYNDLARISLRLNPSKSVALHIGGSVPVGARETSFSIGGTPLTVLTEFDRHRFLGKPVGFSVLPDYASLETMVLKGNKLIESALAPWQTMEALKKFYFASLQFAMRTAQFGKSDWNEVDRQIRPGIKNTLSLPVTAANEFIYGSRSLGCWGMPIAAEEYDLNIIDTAFKLLTSPDEQVSAHALAQLKDSARHRFREEPTDEILSTYLTGEETDPNLPRGGRTANHWSIARAASRRMNVSWSFDDGIPRLHYQDITLRPAHRRKVLFSIRDRLRTDRTATLILTKKHQGKVMDCVSLHPASSHFYTSGDFTRFCDFRFSQKCRLGVGLDLNGYKTWKPLQEQLCRFGHKERETLPHVLNHCFGSKTRGYQLRHNCLVDRIKKAAERDFTIVYENQRIPGTDLRPDLVIENATKIFVIDVTVAFEHRREAFDKARQRKHDTYNCLVELMKKPGKTVEIIPFVMGSCGTWDPQNDSFMRNLCSRSYLKLFQKLCASDTLRWSRDLFIEHVTGVRQYDPAAFPTYDFKYRPEEQEEADPLAPQR</sequence>
<name>A0A4Y2CPA1_ARAVE</name>
<dbReference type="Proteomes" id="UP000499080">
    <property type="component" value="Unassembled WGS sequence"/>
</dbReference>
<evidence type="ECO:0000313" key="2">
    <source>
        <dbReference type="EMBL" id="GBM06261.1"/>
    </source>
</evidence>
<dbReference type="PANTHER" id="PTHR19446">
    <property type="entry name" value="REVERSE TRANSCRIPTASES"/>
    <property type="match status" value="1"/>
</dbReference>
<dbReference type="PROSITE" id="PS50878">
    <property type="entry name" value="RT_POL"/>
    <property type="match status" value="1"/>
</dbReference>
<reference evidence="2 3" key="1">
    <citation type="journal article" date="2019" name="Sci. Rep.">
        <title>Orb-weaving spider Araneus ventricosus genome elucidates the spidroin gene catalogue.</title>
        <authorList>
            <person name="Kono N."/>
            <person name="Nakamura H."/>
            <person name="Ohtoshi R."/>
            <person name="Moran D.A.P."/>
            <person name="Shinohara A."/>
            <person name="Yoshida Y."/>
            <person name="Fujiwara M."/>
            <person name="Mori M."/>
            <person name="Tomita M."/>
            <person name="Arakawa K."/>
        </authorList>
    </citation>
    <scope>NUCLEOTIDE SEQUENCE [LARGE SCALE GENOMIC DNA]</scope>
</reference>
<dbReference type="EMBL" id="BGPR01163984">
    <property type="protein sequence ID" value="GBM06261.1"/>
    <property type="molecule type" value="Genomic_DNA"/>
</dbReference>
<dbReference type="InterPro" id="IPR000477">
    <property type="entry name" value="RT_dom"/>
</dbReference>